<proteinExistence type="predicted"/>
<protein>
    <submittedName>
        <fullName evidence="2">Methyltransferase, FkbM family</fullName>
    </submittedName>
</protein>
<dbReference type="Pfam" id="PF05050">
    <property type="entry name" value="Methyltransf_21"/>
    <property type="match status" value="1"/>
</dbReference>
<evidence type="ECO:0000313" key="3">
    <source>
        <dbReference type="Proteomes" id="UP000316030"/>
    </source>
</evidence>
<dbReference type="Gene3D" id="3.40.50.150">
    <property type="entry name" value="Vaccinia Virus protein VP39"/>
    <property type="match status" value="1"/>
</dbReference>
<keyword evidence="3" id="KW-1185">Reference proteome</keyword>
<evidence type="ECO:0000313" key="2">
    <source>
        <dbReference type="EMBL" id="SMO40088.1"/>
    </source>
</evidence>
<dbReference type="RefSeq" id="WP_142491752.1">
    <property type="nucleotide sequence ID" value="NZ_FXTO01000001.1"/>
</dbReference>
<accession>A0A521AZ22</accession>
<dbReference type="PANTHER" id="PTHR34203">
    <property type="entry name" value="METHYLTRANSFERASE, FKBM FAMILY PROTEIN"/>
    <property type="match status" value="1"/>
</dbReference>
<dbReference type="SUPFAM" id="SSF53335">
    <property type="entry name" value="S-adenosyl-L-methionine-dependent methyltransferases"/>
    <property type="match status" value="1"/>
</dbReference>
<dbReference type="NCBIfam" id="TIGR01444">
    <property type="entry name" value="fkbM_fam"/>
    <property type="match status" value="1"/>
</dbReference>
<dbReference type="InterPro" id="IPR029063">
    <property type="entry name" value="SAM-dependent_MTases_sf"/>
</dbReference>
<keyword evidence="2" id="KW-0808">Transferase</keyword>
<dbReference type="EMBL" id="FXTO01000001">
    <property type="protein sequence ID" value="SMO40088.1"/>
    <property type="molecule type" value="Genomic_DNA"/>
</dbReference>
<dbReference type="GO" id="GO:0008168">
    <property type="term" value="F:methyltransferase activity"/>
    <property type="evidence" value="ECO:0007669"/>
    <property type="project" value="UniProtKB-KW"/>
</dbReference>
<gene>
    <name evidence="2" type="ORF">SAMN06265173_101462</name>
</gene>
<dbReference type="AlphaFoldDB" id="A0A521AZ22"/>
<name>A0A521AZ22_9RHOB</name>
<sequence length="229" mass="25362">MDIVHNNSASNEYGQYSVPEGLDHRPAVRLVKSGEVYEPNTIRFMRDHTGTGDIIHAGTFFGDFLPGLSAAMTRGAQIWAFEPNPNSYAHAQETIALNGLENVTLTNAALSNTDGHIRFQTRDAQGNPLGGHSRYVEQDGPGVETLPAIRLDSAVPADRQISILQLDVEGHERAALEGAMDIIARCRPILILEEFRYKRWIKAKLGHLGYELKQKLHANRVFAPADRLL</sequence>
<feature type="domain" description="Methyltransferase FkbM" evidence="1">
    <location>
        <begin position="61"/>
        <end position="196"/>
    </location>
</feature>
<keyword evidence="2" id="KW-0489">Methyltransferase</keyword>
<dbReference type="PANTHER" id="PTHR34203:SF15">
    <property type="entry name" value="SLL1173 PROTEIN"/>
    <property type="match status" value="1"/>
</dbReference>
<dbReference type="Proteomes" id="UP000316030">
    <property type="component" value="Unassembled WGS sequence"/>
</dbReference>
<dbReference type="InterPro" id="IPR052514">
    <property type="entry name" value="SAM-dependent_MTase"/>
</dbReference>
<dbReference type="GO" id="GO:0032259">
    <property type="term" value="P:methylation"/>
    <property type="evidence" value="ECO:0007669"/>
    <property type="project" value="UniProtKB-KW"/>
</dbReference>
<dbReference type="InterPro" id="IPR006342">
    <property type="entry name" value="FkbM_mtfrase"/>
</dbReference>
<dbReference type="OrthoDB" id="9812600at2"/>
<evidence type="ECO:0000259" key="1">
    <source>
        <dbReference type="Pfam" id="PF05050"/>
    </source>
</evidence>
<organism evidence="2 3">
    <name type="scientific">Thalassovita litoralis</name>
    <dbReference type="NCBI Taxonomy" id="1010611"/>
    <lineage>
        <taxon>Bacteria</taxon>
        <taxon>Pseudomonadati</taxon>
        <taxon>Pseudomonadota</taxon>
        <taxon>Alphaproteobacteria</taxon>
        <taxon>Rhodobacterales</taxon>
        <taxon>Roseobacteraceae</taxon>
        <taxon>Thalassovita</taxon>
    </lineage>
</organism>
<reference evidence="2 3" key="1">
    <citation type="submission" date="2017-05" db="EMBL/GenBank/DDBJ databases">
        <authorList>
            <person name="Varghese N."/>
            <person name="Submissions S."/>
        </authorList>
    </citation>
    <scope>NUCLEOTIDE SEQUENCE [LARGE SCALE GENOMIC DNA]</scope>
    <source>
        <strain evidence="2 3">DSM 29506</strain>
    </source>
</reference>